<sequence>MPPLLSCHQGLSFPLGARCSEEGVNFAIYAPEDPSLLLLLESPGKQRFCLPLTGCHKGVRHLFVSGVDRYWRYSYQSGRGSRPRYLLDPYATLLSELPFFAHPYDADFDWQGVVPPRHDWHEAVIAELHVKGFTRRHPAVPIEEQGRYAGLHHPEVIRQLKEAGVTVVQLMPVAEWRDEPHLPPLGLTNYWGYNPLAPFAPSRRYARLDPVVEFKTLVRELHRAGIEVILDLVLNHTAEGGDEGPVWHWKHLCPDYYLRDPDGRLGNYSGCGNTVDLRHPAALRQVMDCLRFWVEEYRVDGFRVGQATNLGREGKHFNKSSPFFCALAQDPVLQRCKLIAEPWDRGPHGRQRGRFPDEFAECNDRFRDGIVGFWRGDDTAPAELASCLTGSRDRFSEQRWPAHLPVNYICSHDGLTLVDLVGYDGRGRGGEGPGGQEDQVRADRDDVDPLRLQRNLLACLLLSFGVPHLLGADLASHSQHGNDNAYDQDNVVGWLDWRADPKGRQRAFISRLAALRRQWIIPLQQRMSYAPQTSYPDMHWLRPDGEAMEEVERREPGLRSLQLLISEPSLGSVLWQLNRGDRAEYHRLPGRTPWRLALDSARPDIELSDEGGSHLVAAHSLRFWVQPPVSGGGPAKPNGAPMAPLTQWEE</sequence>
<evidence type="ECO:0000313" key="5">
    <source>
        <dbReference type="EMBL" id="PSJ48464.1"/>
    </source>
</evidence>
<dbReference type="Gene3D" id="2.60.40.10">
    <property type="entry name" value="Immunoglobulins"/>
    <property type="match status" value="1"/>
</dbReference>
<comment type="similarity">
    <text evidence="1">Belongs to the glycosyl hydrolase 13 family.</text>
</comment>
<dbReference type="AlphaFoldDB" id="A0A2P7RE23"/>
<feature type="region of interest" description="Disordered" evidence="3">
    <location>
        <begin position="629"/>
        <end position="650"/>
    </location>
</feature>
<dbReference type="SUPFAM" id="SSF51011">
    <property type="entry name" value="Glycosyl hydrolase domain"/>
    <property type="match status" value="1"/>
</dbReference>
<dbReference type="PANTHER" id="PTHR43002">
    <property type="entry name" value="GLYCOGEN DEBRANCHING ENZYME"/>
    <property type="match status" value="1"/>
</dbReference>
<accession>A0A2P7RE23</accession>
<keyword evidence="6" id="KW-1185">Reference proteome</keyword>
<dbReference type="InterPro" id="IPR017853">
    <property type="entry name" value="GH"/>
</dbReference>
<evidence type="ECO:0000256" key="2">
    <source>
        <dbReference type="ARBA" id="ARBA00023295"/>
    </source>
</evidence>
<gene>
    <name evidence="5" type="ORF">C7I36_01180</name>
</gene>
<reference evidence="5 6" key="1">
    <citation type="submission" date="2018-03" db="EMBL/GenBank/DDBJ databases">
        <title>The draft genome of Zobellella taiwanensis JCM 13381.</title>
        <authorList>
            <person name="Liu L."/>
            <person name="Li L."/>
            <person name="Wang T."/>
            <person name="Zhang X."/>
            <person name="Liang L."/>
        </authorList>
    </citation>
    <scope>NUCLEOTIDE SEQUENCE [LARGE SCALE GENOMIC DNA]</scope>
    <source>
        <strain evidence="5 6">JCM 13381</strain>
    </source>
</reference>
<dbReference type="OrthoDB" id="3236218at2"/>
<evidence type="ECO:0000256" key="3">
    <source>
        <dbReference type="SAM" id="MobiDB-lite"/>
    </source>
</evidence>
<proteinExistence type="inferred from homology"/>
<protein>
    <submittedName>
        <fullName evidence="5">Glycogen debranching enzyme</fullName>
    </submittedName>
</protein>
<dbReference type="Gene3D" id="3.20.20.80">
    <property type="entry name" value="Glycosidases"/>
    <property type="match status" value="1"/>
</dbReference>
<dbReference type="SUPFAM" id="SSF51445">
    <property type="entry name" value="(Trans)glycosidases"/>
    <property type="match status" value="1"/>
</dbReference>
<keyword evidence="2" id="KW-0378">Hydrolase</keyword>
<keyword evidence="2" id="KW-0326">Glycosidase</keyword>
<dbReference type="Proteomes" id="UP000242181">
    <property type="component" value="Unassembled WGS sequence"/>
</dbReference>
<evidence type="ECO:0000256" key="1">
    <source>
        <dbReference type="ARBA" id="ARBA00008061"/>
    </source>
</evidence>
<dbReference type="InterPro" id="IPR014756">
    <property type="entry name" value="Ig_E-set"/>
</dbReference>
<dbReference type="GO" id="GO:0005975">
    <property type="term" value="P:carbohydrate metabolic process"/>
    <property type="evidence" value="ECO:0007669"/>
    <property type="project" value="InterPro"/>
</dbReference>
<dbReference type="InterPro" id="IPR006047">
    <property type="entry name" value="GH13_cat_dom"/>
</dbReference>
<dbReference type="InterPro" id="IPR013783">
    <property type="entry name" value="Ig-like_fold"/>
</dbReference>
<dbReference type="RefSeq" id="WP_106451915.1">
    <property type="nucleotide sequence ID" value="NZ_PXYH01000001.1"/>
</dbReference>
<dbReference type="CDD" id="cd11326">
    <property type="entry name" value="AmyAc_Glg_debranch"/>
    <property type="match status" value="1"/>
</dbReference>
<comment type="caution">
    <text evidence="5">The sequence shown here is derived from an EMBL/GenBank/DDBJ whole genome shotgun (WGS) entry which is preliminary data.</text>
</comment>
<name>A0A2P7RE23_9GAMM</name>
<dbReference type="SMART" id="SM00642">
    <property type="entry name" value="Aamy"/>
    <property type="match status" value="1"/>
</dbReference>
<organism evidence="5 6">
    <name type="scientific">Zobellella taiwanensis</name>
    <dbReference type="NCBI Taxonomy" id="347535"/>
    <lineage>
        <taxon>Bacteria</taxon>
        <taxon>Pseudomonadati</taxon>
        <taxon>Pseudomonadota</taxon>
        <taxon>Gammaproteobacteria</taxon>
        <taxon>Aeromonadales</taxon>
        <taxon>Aeromonadaceae</taxon>
        <taxon>Zobellella</taxon>
    </lineage>
</organism>
<feature type="domain" description="Glycosyl hydrolase family 13 catalytic" evidence="4">
    <location>
        <begin position="127"/>
        <end position="516"/>
    </location>
</feature>
<evidence type="ECO:0000313" key="6">
    <source>
        <dbReference type="Proteomes" id="UP000242181"/>
    </source>
</evidence>
<dbReference type="EMBL" id="PXYH01000001">
    <property type="protein sequence ID" value="PSJ48464.1"/>
    <property type="molecule type" value="Genomic_DNA"/>
</dbReference>
<dbReference type="SUPFAM" id="SSF81296">
    <property type="entry name" value="E set domains"/>
    <property type="match status" value="1"/>
</dbReference>
<dbReference type="GO" id="GO:0004553">
    <property type="term" value="F:hydrolase activity, hydrolyzing O-glycosyl compounds"/>
    <property type="evidence" value="ECO:0007669"/>
    <property type="project" value="InterPro"/>
</dbReference>
<evidence type="ECO:0000259" key="4">
    <source>
        <dbReference type="SMART" id="SM00642"/>
    </source>
</evidence>
<dbReference type="Pfam" id="PF02922">
    <property type="entry name" value="CBM_48"/>
    <property type="match status" value="1"/>
</dbReference>
<dbReference type="InterPro" id="IPR004193">
    <property type="entry name" value="Glyco_hydro_13_N"/>
</dbReference>